<comment type="catalytic activity">
    <reaction evidence="7">
        <text>L-threonyl-[protein] + ATP = O-phospho-L-threonyl-[protein] + ADP + H(+)</text>
        <dbReference type="Rhea" id="RHEA:46608"/>
        <dbReference type="Rhea" id="RHEA-COMP:11060"/>
        <dbReference type="Rhea" id="RHEA-COMP:11605"/>
        <dbReference type="ChEBI" id="CHEBI:15378"/>
        <dbReference type="ChEBI" id="CHEBI:30013"/>
        <dbReference type="ChEBI" id="CHEBI:30616"/>
        <dbReference type="ChEBI" id="CHEBI:61977"/>
        <dbReference type="ChEBI" id="CHEBI:456216"/>
        <dbReference type="EC" id="2.7.11.11"/>
    </reaction>
</comment>
<feature type="binding site" evidence="9">
    <location>
        <position position="118"/>
    </location>
    <ligand>
        <name>ATP</name>
        <dbReference type="ChEBI" id="CHEBI:30616"/>
    </ligand>
</feature>
<evidence type="ECO:0000256" key="8">
    <source>
        <dbReference type="ARBA" id="ARBA00047454"/>
    </source>
</evidence>
<dbReference type="PANTHER" id="PTHR24353:SF153">
    <property type="entry name" value="CAMP-DEPENDENT PROTEIN KINASE CATALYTIC SUBUNIT 1"/>
    <property type="match status" value="1"/>
</dbReference>
<evidence type="ECO:0000256" key="2">
    <source>
        <dbReference type="ARBA" id="ARBA00022527"/>
    </source>
</evidence>
<accession>A0ABR4NHA1</accession>
<dbReference type="InterPro" id="IPR011009">
    <property type="entry name" value="Kinase-like_dom_sf"/>
</dbReference>
<feature type="compositionally biased region" description="Pro residues" evidence="11">
    <location>
        <begin position="378"/>
        <end position="390"/>
    </location>
</feature>
<evidence type="ECO:0000256" key="1">
    <source>
        <dbReference type="ARBA" id="ARBA00012444"/>
    </source>
</evidence>
<dbReference type="Gene3D" id="3.30.200.20">
    <property type="entry name" value="Phosphorylase Kinase, domain 1"/>
    <property type="match status" value="1"/>
</dbReference>
<evidence type="ECO:0000256" key="5">
    <source>
        <dbReference type="ARBA" id="ARBA00022777"/>
    </source>
</evidence>
<dbReference type="Gene3D" id="1.10.510.10">
    <property type="entry name" value="Transferase(Phosphotransferase) domain 1"/>
    <property type="match status" value="1"/>
</dbReference>
<keyword evidence="2 10" id="KW-0723">Serine/threonine-protein kinase</keyword>
<dbReference type="PROSITE" id="PS50011">
    <property type="entry name" value="PROTEIN_KINASE_DOM"/>
    <property type="match status" value="1"/>
</dbReference>
<evidence type="ECO:0000256" key="11">
    <source>
        <dbReference type="SAM" id="MobiDB-lite"/>
    </source>
</evidence>
<evidence type="ECO:0000313" key="14">
    <source>
        <dbReference type="Proteomes" id="UP001527925"/>
    </source>
</evidence>
<evidence type="ECO:0000256" key="6">
    <source>
        <dbReference type="ARBA" id="ARBA00022840"/>
    </source>
</evidence>
<feature type="compositionally biased region" description="Low complexity" evidence="11">
    <location>
        <begin position="1"/>
        <end position="17"/>
    </location>
</feature>
<evidence type="ECO:0000259" key="12">
    <source>
        <dbReference type="PROSITE" id="PS50011"/>
    </source>
</evidence>
<dbReference type="PROSITE" id="PS00107">
    <property type="entry name" value="PROTEIN_KINASE_ATP"/>
    <property type="match status" value="1"/>
</dbReference>
<dbReference type="SUPFAM" id="SSF56112">
    <property type="entry name" value="Protein kinase-like (PK-like)"/>
    <property type="match status" value="1"/>
</dbReference>
<feature type="region of interest" description="Disordered" evidence="11">
    <location>
        <begin position="360"/>
        <end position="413"/>
    </location>
</feature>
<comment type="caution">
    <text evidence="13">The sequence shown here is derived from an EMBL/GenBank/DDBJ whole genome shotgun (WGS) entry which is preliminary data.</text>
</comment>
<evidence type="ECO:0000313" key="13">
    <source>
        <dbReference type="EMBL" id="KAL2918844.1"/>
    </source>
</evidence>
<evidence type="ECO:0000256" key="4">
    <source>
        <dbReference type="ARBA" id="ARBA00022741"/>
    </source>
</evidence>
<dbReference type="Proteomes" id="UP001527925">
    <property type="component" value="Unassembled WGS sequence"/>
</dbReference>
<keyword evidence="6 9" id="KW-0067">ATP-binding</keyword>
<dbReference type="EC" id="2.7.11.11" evidence="1"/>
<feature type="region of interest" description="Disordered" evidence="11">
    <location>
        <begin position="1"/>
        <end position="51"/>
    </location>
</feature>
<dbReference type="InterPro" id="IPR008271">
    <property type="entry name" value="Ser/Thr_kinase_AS"/>
</dbReference>
<keyword evidence="5 13" id="KW-0418">Kinase</keyword>
<comment type="catalytic activity">
    <reaction evidence="8">
        <text>L-seryl-[protein] + ATP = O-phospho-L-seryl-[protein] + ADP + H(+)</text>
        <dbReference type="Rhea" id="RHEA:17989"/>
        <dbReference type="Rhea" id="RHEA-COMP:9863"/>
        <dbReference type="Rhea" id="RHEA-COMP:11604"/>
        <dbReference type="ChEBI" id="CHEBI:15378"/>
        <dbReference type="ChEBI" id="CHEBI:29999"/>
        <dbReference type="ChEBI" id="CHEBI:30616"/>
        <dbReference type="ChEBI" id="CHEBI:83421"/>
        <dbReference type="ChEBI" id="CHEBI:456216"/>
        <dbReference type="EC" id="2.7.11.11"/>
    </reaction>
</comment>
<keyword evidence="3 13" id="KW-0808">Transferase</keyword>
<evidence type="ECO:0000256" key="3">
    <source>
        <dbReference type="ARBA" id="ARBA00022679"/>
    </source>
</evidence>
<keyword evidence="14" id="KW-1185">Reference proteome</keyword>
<dbReference type="EMBL" id="JADGIZ020000005">
    <property type="protein sequence ID" value="KAL2918844.1"/>
    <property type="molecule type" value="Genomic_DNA"/>
</dbReference>
<dbReference type="PANTHER" id="PTHR24353">
    <property type="entry name" value="CYCLIC NUCLEOTIDE-DEPENDENT PROTEIN KINASE"/>
    <property type="match status" value="1"/>
</dbReference>
<dbReference type="Pfam" id="PF00069">
    <property type="entry name" value="Pkinase"/>
    <property type="match status" value="1"/>
</dbReference>
<sequence>MSSTRSHGRGNSSRRSSAVGLPRNLEPEEFNPSRRMSLIGPDGAGAVQSEPQRRVERLHVLDVAMELIDGDDRRYKLADFELIRALGKGAFATVYAAKRISDKALLALKVMRKDRICKSHQVRHVRNEKEAMHLSRGCPFIVQMLSSFQDSTHVFLLQEYLPGGDLFQCIKTHGWLDEANSMFFAAQIQLGLAYLHENRIIYRDLKPENVLLDGKGFVKISDLGFAIYLDPRTFPDETTKSFCGTPSYIAPEILLNKPYSYAVDWWAFGILIFEMCSGCSPFQDFDTNRTYTRILRGQIRWPPNPDTFFSAEAQDLVCRLLEFECENRLGSLGRERDVRTHPWFHGIEWGRLELRRVRPPPPSAVHSHSRQRSKHPEVPPPPQPSRPPSLAPIIVEMSHESPELSLTEPLDPGAAREMAAAFDGF</sequence>
<protein>
    <recommendedName>
        <fullName evidence="1">cAMP-dependent protein kinase</fullName>
        <ecNumber evidence="1">2.7.11.11</ecNumber>
    </recommendedName>
</protein>
<comment type="similarity">
    <text evidence="10">Belongs to the protein kinase superfamily.</text>
</comment>
<dbReference type="PROSITE" id="PS00108">
    <property type="entry name" value="PROTEIN_KINASE_ST"/>
    <property type="match status" value="1"/>
</dbReference>
<organism evidence="13 14">
    <name type="scientific">Polyrhizophydium stewartii</name>
    <dbReference type="NCBI Taxonomy" id="2732419"/>
    <lineage>
        <taxon>Eukaryota</taxon>
        <taxon>Fungi</taxon>
        <taxon>Fungi incertae sedis</taxon>
        <taxon>Chytridiomycota</taxon>
        <taxon>Chytridiomycota incertae sedis</taxon>
        <taxon>Chytridiomycetes</taxon>
        <taxon>Rhizophydiales</taxon>
        <taxon>Rhizophydiales incertae sedis</taxon>
        <taxon>Polyrhizophydium</taxon>
    </lineage>
</organism>
<gene>
    <name evidence="13" type="primary">TPK2_1</name>
    <name evidence="13" type="ORF">HK105_201678</name>
</gene>
<feature type="domain" description="Protein kinase" evidence="12">
    <location>
        <begin position="80"/>
        <end position="344"/>
    </location>
</feature>
<dbReference type="SMART" id="SM00220">
    <property type="entry name" value="S_TKc"/>
    <property type="match status" value="1"/>
</dbReference>
<reference evidence="13 14" key="1">
    <citation type="submission" date="2023-09" db="EMBL/GenBank/DDBJ databases">
        <title>Pangenome analysis of Batrachochytrium dendrobatidis and related Chytrids.</title>
        <authorList>
            <person name="Yacoub M.N."/>
            <person name="Stajich J.E."/>
            <person name="James T.Y."/>
        </authorList>
    </citation>
    <scope>NUCLEOTIDE SEQUENCE [LARGE SCALE GENOMIC DNA]</scope>
    <source>
        <strain evidence="13 14">JEL0888</strain>
    </source>
</reference>
<dbReference type="InterPro" id="IPR017441">
    <property type="entry name" value="Protein_kinase_ATP_BS"/>
</dbReference>
<proteinExistence type="inferred from homology"/>
<keyword evidence="4 9" id="KW-0547">Nucleotide-binding</keyword>
<evidence type="ECO:0000256" key="7">
    <source>
        <dbReference type="ARBA" id="ARBA00047292"/>
    </source>
</evidence>
<evidence type="ECO:0000256" key="10">
    <source>
        <dbReference type="RuleBase" id="RU000304"/>
    </source>
</evidence>
<dbReference type="InterPro" id="IPR000719">
    <property type="entry name" value="Prot_kinase_dom"/>
</dbReference>
<name>A0ABR4NHA1_9FUNG</name>
<dbReference type="GO" id="GO:0004691">
    <property type="term" value="F:cAMP-dependent protein kinase activity"/>
    <property type="evidence" value="ECO:0007669"/>
    <property type="project" value="UniProtKB-EC"/>
</dbReference>
<evidence type="ECO:0000256" key="9">
    <source>
        <dbReference type="PROSITE-ProRule" id="PRU10141"/>
    </source>
</evidence>